<reference evidence="2 3" key="1">
    <citation type="journal article" date="2018" name="BMC Genomics">
        <title>Genomic comparison of Trypanosoma conorhini and Trypanosoma rangeli to Trypanosoma cruzi strains of high and low virulence.</title>
        <authorList>
            <person name="Bradwell K.R."/>
            <person name="Koparde V.N."/>
            <person name="Matveyev A.V."/>
            <person name="Serrano M.G."/>
            <person name="Alves J.M."/>
            <person name="Parikh H."/>
            <person name="Huang B."/>
            <person name="Lee V."/>
            <person name="Espinosa-Alvarez O."/>
            <person name="Ortiz P.A."/>
            <person name="Costa-Martins A.G."/>
            <person name="Teixeira M.M."/>
            <person name="Buck G.A."/>
        </authorList>
    </citation>
    <scope>NUCLEOTIDE SEQUENCE [LARGE SCALE GENOMIC DNA]</scope>
    <source>
        <strain evidence="2 3">AM80</strain>
    </source>
</reference>
<gene>
    <name evidence="2" type="ORF">TraAM80_00727</name>
</gene>
<dbReference type="RefSeq" id="XP_029242351.1">
    <property type="nucleotide sequence ID" value="XM_029377796.1"/>
</dbReference>
<keyword evidence="1" id="KW-0732">Signal</keyword>
<evidence type="ECO:0000313" key="3">
    <source>
        <dbReference type="Proteomes" id="UP000283634"/>
    </source>
</evidence>
<comment type="caution">
    <text evidence="2">The sequence shown here is derived from an EMBL/GenBank/DDBJ whole genome shotgun (WGS) entry which is preliminary data.</text>
</comment>
<keyword evidence="3" id="KW-1185">Reference proteome</keyword>
<proteinExistence type="predicted"/>
<dbReference type="GeneID" id="40324660"/>
<accession>A0A3S5ISK0</accession>
<protein>
    <recommendedName>
        <fullName evidence="4">Secreted protein</fullName>
    </recommendedName>
</protein>
<organism evidence="2 3">
    <name type="scientific">Trypanosoma rangeli</name>
    <dbReference type="NCBI Taxonomy" id="5698"/>
    <lineage>
        <taxon>Eukaryota</taxon>
        <taxon>Discoba</taxon>
        <taxon>Euglenozoa</taxon>
        <taxon>Kinetoplastea</taxon>
        <taxon>Metakinetoplastina</taxon>
        <taxon>Trypanosomatida</taxon>
        <taxon>Trypanosomatidae</taxon>
        <taxon>Trypanosoma</taxon>
        <taxon>Herpetosoma</taxon>
    </lineage>
</organism>
<evidence type="ECO:0000256" key="1">
    <source>
        <dbReference type="SAM" id="SignalP"/>
    </source>
</evidence>
<name>A0A3S5ISK0_TRYRA</name>
<evidence type="ECO:0000313" key="2">
    <source>
        <dbReference type="EMBL" id="RNF11744.1"/>
    </source>
</evidence>
<evidence type="ECO:0008006" key="4">
    <source>
        <dbReference type="Google" id="ProtNLM"/>
    </source>
</evidence>
<dbReference type="AlphaFoldDB" id="A0A3S5ISK0"/>
<dbReference type="EMBL" id="MKGL01000013">
    <property type="protein sequence ID" value="RNF11744.1"/>
    <property type="molecule type" value="Genomic_DNA"/>
</dbReference>
<feature type="chain" id="PRO_5018686130" description="Secreted protein" evidence="1">
    <location>
        <begin position="18"/>
        <end position="105"/>
    </location>
</feature>
<sequence>MCVAARALLVPAQVCAAASHGSGGGMWVREMRERSGSGQMTGPRDISRYTTNTYCSTTPWMWQKSSSAEAMTPATRAEYRDVARLTVIASASDSSTGHMPRLTHS</sequence>
<dbReference type="Proteomes" id="UP000283634">
    <property type="component" value="Unassembled WGS sequence"/>
</dbReference>
<feature type="signal peptide" evidence="1">
    <location>
        <begin position="1"/>
        <end position="17"/>
    </location>
</feature>